<organism evidence="2 3">
    <name type="scientific">Novosphingobium kalidii</name>
    <dbReference type="NCBI Taxonomy" id="3230299"/>
    <lineage>
        <taxon>Bacteria</taxon>
        <taxon>Pseudomonadati</taxon>
        <taxon>Pseudomonadota</taxon>
        <taxon>Alphaproteobacteria</taxon>
        <taxon>Sphingomonadales</taxon>
        <taxon>Sphingomonadaceae</taxon>
        <taxon>Novosphingobium</taxon>
    </lineage>
</organism>
<dbReference type="Pfam" id="PF06863">
    <property type="entry name" value="DUF1254"/>
    <property type="match status" value="1"/>
</dbReference>
<reference evidence="2 3" key="1">
    <citation type="submission" date="2024-07" db="EMBL/GenBank/DDBJ databases">
        <title>Novosphingobium kalidii RD2P27.</title>
        <authorList>
            <person name="Sun J.-Q."/>
        </authorList>
    </citation>
    <scope>NUCLEOTIDE SEQUENCE [LARGE SCALE GENOMIC DNA]</scope>
    <source>
        <strain evidence="2 3">RD2P27</strain>
    </source>
</reference>
<gene>
    <name evidence="2" type="ORF">ABVV53_11950</name>
</gene>
<evidence type="ECO:0000313" key="3">
    <source>
        <dbReference type="Proteomes" id="UP001548713"/>
    </source>
</evidence>
<dbReference type="EMBL" id="JBEWLY010000019">
    <property type="protein sequence ID" value="MET1756161.1"/>
    <property type="molecule type" value="Genomic_DNA"/>
</dbReference>
<evidence type="ECO:0000313" key="2">
    <source>
        <dbReference type="EMBL" id="MET1756161.1"/>
    </source>
</evidence>
<keyword evidence="3" id="KW-1185">Reference proteome</keyword>
<protein>
    <submittedName>
        <fullName evidence="2">DUF1254 domain-containing protein</fullName>
    </submittedName>
</protein>
<comment type="caution">
    <text evidence="2">The sequence shown here is derived from an EMBL/GenBank/DDBJ whole genome shotgun (WGS) entry which is preliminary data.</text>
</comment>
<dbReference type="InterPro" id="IPR010679">
    <property type="entry name" value="DUF1254"/>
</dbReference>
<dbReference type="Proteomes" id="UP001548713">
    <property type="component" value="Unassembled WGS sequence"/>
</dbReference>
<name>A0ABV2D2R7_9SPHN</name>
<dbReference type="RefSeq" id="WP_353984652.1">
    <property type="nucleotide sequence ID" value="NZ_JBEWLY010000019.1"/>
</dbReference>
<evidence type="ECO:0000259" key="1">
    <source>
        <dbReference type="Pfam" id="PF06863"/>
    </source>
</evidence>
<dbReference type="SUPFAM" id="SSF160935">
    <property type="entry name" value="VPA0735-like"/>
    <property type="match status" value="1"/>
</dbReference>
<proteinExistence type="predicted"/>
<accession>A0ABV2D2R7</accession>
<feature type="domain" description="DUF1254" evidence="1">
    <location>
        <begin position="222"/>
        <end position="302"/>
    </location>
</feature>
<sequence>MSWDALNAAVAQSRALIASRAPDAATAAEGEAYITRVAAAGLGGAVLGHLLQEDGLGRPLPVYGGPNPDYIMRHAGIDPTLRYRLEGRINGSERVGVGLYKPRPRGGTPVEVGYTSFSRSDCDSEGCFALELSPDATGTGSGTLALPPDVRILLVRILHRDPACEPARLRLTGAPPARGLALVMGSNDAALAFAARTLGTNVREYLRWTEAAQEHANRFATAPPELAEAVQGDPDTQYFLGYYDLADGELLIVTMPKGIGGYWSLHAYDHWFQHLQTPGVHDRNATIGSDGRFHITVGPSSSSAVGNHVDTLGRRKGALICRVIGAPQLDPPEADLARAKQ</sequence>